<sequence length="410" mass="44373">MALRVLIFSVLVAAGAALLGGDERAEVRRRLPAADSLSARRARLRRQINATSFRRPFDATRGGGHVAATRRLKLCVAESEWAQVAFVERMVAANALANVRVVTARRRAPGATTAVWTGATPTRARGAWAATARARARPSTPCSRRPTTSGSCTSTSRASSTARFWAERDAATPAPNVLFENDHLDEGADYLYDHLEAMGFAKFDEVEHNWRRGCVASSRTRTTPSIASPRALERRLGMIALGYVVVNLAPPADDPAAARAYRRLFHFLNRSNDTYDDSKPHARPGGRGRSWRAMGGPLATPRRLCDAAARAREAVNSRPRVPRPLHAPIRARSAFVGVTPANASSPLAWRIYLDAGVNAVYHVGRAAFGELCVSANVDNAWTRGLGRGRRPSAAAEHVLRSARDAGHAVV</sequence>
<accession>A0ABR1GE67</accession>
<proteinExistence type="predicted"/>
<dbReference type="EMBL" id="JBBJCI010000032">
    <property type="protein sequence ID" value="KAK7254096.1"/>
    <property type="molecule type" value="Genomic_DNA"/>
</dbReference>
<evidence type="ECO:0000313" key="4">
    <source>
        <dbReference type="Proteomes" id="UP001363151"/>
    </source>
</evidence>
<feature type="chain" id="PRO_5045167770" evidence="2">
    <location>
        <begin position="18"/>
        <end position="410"/>
    </location>
</feature>
<keyword evidence="2" id="KW-0732">Signal</keyword>
<name>A0ABR1GE67_AURAN</name>
<protein>
    <submittedName>
        <fullName evidence="3">Uncharacterized protein</fullName>
    </submittedName>
</protein>
<keyword evidence="4" id="KW-1185">Reference proteome</keyword>
<dbReference type="Proteomes" id="UP001363151">
    <property type="component" value="Unassembled WGS sequence"/>
</dbReference>
<evidence type="ECO:0000313" key="3">
    <source>
        <dbReference type="EMBL" id="KAK7254096.1"/>
    </source>
</evidence>
<evidence type="ECO:0000256" key="2">
    <source>
        <dbReference type="SAM" id="SignalP"/>
    </source>
</evidence>
<gene>
    <name evidence="3" type="ORF">SO694_00008145</name>
</gene>
<reference evidence="3 4" key="1">
    <citation type="submission" date="2024-03" db="EMBL/GenBank/DDBJ databases">
        <title>Aureococcus anophagefferens CCMP1851 and Kratosvirus quantuckense: Draft genome of a second virus-susceptible host strain in the model system.</title>
        <authorList>
            <person name="Chase E."/>
            <person name="Truchon A.R."/>
            <person name="Schepens W."/>
            <person name="Wilhelm S.W."/>
        </authorList>
    </citation>
    <scope>NUCLEOTIDE SEQUENCE [LARGE SCALE GENOMIC DNA]</scope>
    <source>
        <strain evidence="3 4">CCMP1851</strain>
    </source>
</reference>
<feature type="region of interest" description="Disordered" evidence="1">
    <location>
        <begin position="275"/>
        <end position="296"/>
    </location>
</feature>
<comment type="caution">
    <text evidence="3">The sequence shown here is derived from an EMBL/GenBank/DDBJ whole genome shotgun (WGS) entry which is preliminary data.</text>
</comment>
<feature type="compositionally biased region" description="Basic residues" evidence="1">
    <location>
        <begin position="281"/>
        <end position="290"/>
    </location>
</feature>
<feature type="signal peptide" evidence="2">
    <location>
        <begin position="1"/>
        <end position="17"/>
    </location>
</feature>
<feature type="region of interest" description="Disordered" evidence="1">
    <location>
        <begin position="131"/>
        <end position="156"/>
    </location>
</feature>
<organism evidence="3 4">
    <name type="scientific">Aureococcus anophagefferens</name>
    <name type="common">Harmful bloom alga</name>
    <dbReference type="NCBI Taxonomy" id="44056"/>
    <lineage>
        <taxon>Eukaryota</taxon>
        <taxon>Sar</taxon>
        <taxon>Stramenopiles</taxon>
        <taxon>Ochrophyta</taxon>
        <taxon>Pelagophyceae</taxon>
        <taxon>Pelagomonadales</taxon>
        <taxon>Pelagomonadaceae</taxon>
        <taxon>Aureococcus</taxon>
    </lineage>
</organism>
<evidence type="ECO:0000256" key="1">
    <source>
        <dbReference type="SAM" id="MobiDB-lite"/>
    </source>
</evidence>